<feature type="region of interest" description="Disordered" evidence="1">
    <location>
        <begin position="1"/>
        <end position="138"/>
    </location>
</feature>
<evidence type="ECO:0000313" key="3">
    <source>
        <dbReference type="EMBL" id="KAA8815893.1"/>
    </source>
</evidence>
<keyword evidence="2" id="KW-1133">Transmembrane helix</keyword>
<keyword evidence="2" id="KW-0812">Transmembrane</keyword>
<dbReference type="AlphaFoldDB" id="A0A5M9ZBF3"/>
<organism evidence="3 4">
    <name type="scientific">Bifidobacterium callitrichos</name>
    <dbReference type="NCBI Taxonomy" id="762209"/>
    <lineage>
        <taxon>Bacteria</taxon>
        <taxon>Bacillati</taxon>
        <taxon>Actinomycetota</taxon>
        <taxon>Actinomycetes</taxon>
        <taxon>Bifidobacteriales</taxon>
        <taxon>Bifidobacteriaceae</taxon>
        <taxon>Bifidobacterium</taxon>
    </lineage>
</organism>
<feature type="compositionally biased region" description="Low complexity" evidence="1">
    <location>
        <begin position="85"/>
        <end position="131"/>
    </location>
</feature>
<dbReference type="EMBL" id="RZJP01000003">
    <property type="protein sequence ID" value="KAA8815893.1"/>
    <property type="molecule type" value="Genomic_DNA"/>
</dbReference>
<comment type="caution">
    <text evidence="3">The sequence shown here is derived from an EMBL/GenBank/DDBJ whole genome shotgun (WGS) entry which is preliminary data.</text>
</comment>
<feature type="compositionally biased region" description="Low complexity" evidence="1">
    <location>
        <begin position="28"/>
        <end position="51"/>
    </location>
</feature>
<name>A0A5M9ZBF3_9BIFI</name>
<evidence type="ECO:0008006" key="5">
    <source>
        <dbReference type="Google" id="ProtNLM"/>
    </source>
</evidence>
<evidence type="ECO:0000256" key="2">
    <source>
        <dbReference type="SAM" id="Phobius"/>
    </source>
</evidence>
<accession>A0A5M9ZBF3</accession>
<feature type="compositionally biased region" description="Low complexity" evidence="1">
    <location>
        <begin position="1"/>
        <end position="18"/>
    </location>
</feature>
<protein>
    <recommendedName>
        <fullName evidence="5">DUF4190 domain-containing protein</fullName>
    </recommendedName>
</protein>
<sequence>MTAPEQQPNNPTEPNGGNAATPGNASDQGASAAQQPTQTSAQQQPQYGQYANLDYGAMRSQFGPNYNPYLYGAPDPDPKSGDGNGTQQQNAQNVQNPQGYPQNAAYNPYGYPGQQGGPYNPYNPNGANQYAGNNPNRPADGHTPHYIYGIDVNDPNQNPLYGRWDSYAIIAFVFALIFSVPLLPAIMGVASLWRTKTFHMKGRGFAIAAIIINVITTGVQVWMWLNGISMNDLYAQLLNAYGLGGGSGSSSGGDSLSA</sequence>
<dbReference type="RefSeq" id="WP_150394441.1">
    <property type="nucleotide sequence ID" value="NZ_RZJP01000003.1"/>
</dbReference>
<feature type="transmembrane region" description="Helical" evidence="2">
    <location>
        <begin position="205"/>
        <end position="225"/>
    </location>
</feature>
<evidence type="ECO:0000313" key="4">
    <source>
        <dbReference type="Proteomes" id="UP000326060"/>
    </source>
</evidence>
<gene>
    <name evidence="3" type="ORF">EMB92_08045</name>
</gene>
<dbReference type="Proteomes" id="UP000326060">
    <property type="component" value="Unassembled WGS sequence"/>
</dbReference>
<evidence type="ECO:0000256" key="1">
    <source>
        <dbReference type="SAM" id="MobiDB-lite"/>
    </source>
</evidence>
<proteinExistence type="predicted"/>
<keyword evidence="2" id="KW-0472">Membrane</keyword>
<feature type="transmembrane region" description="Helical" evidence="2">
    <location>
        <begin position="167"/>
        <end position="193"/>
    </location>
</feature>
<reference evidence="3 4" key="1">
    <citation type="journal article" date="2019" name="Syst. Appl. Microbiol.">
        <title>Characterization of Bifidobacterium species in feaces of the Egyptian fruit bat: Description of B. vespertilionis sp. nov. and B. rousetti sp. nov.</title>
        <authorList>
            <person name="Modesto M."/>
            <person name="Satti M."/>
            <person name="Watanabe K."/>
            <person name="Puglisi E."/>
            <person name="Morelli L."/>
            <person name="Huang C.-H."/>
            <person name="Liou J.-S."/>
            <person name="Miyashita M."/>
            <person name="Tamura T."/>
            <person name="Saito S."/>
            <person name="Mori K."/>
            <person name="Huang L."/>
            <person name="Sciavilla P."/>
            <person name="Sandri C."/>
            <person name="Spiezio C."/>
            <person name="Vitali F."/>
            <person name="Cavalieri D."/>
            <person name="Perpetuini G."/>
            <person name="Tofalo R."/>
            <person name="Bonetti A."/>
            <person name="Arita M."/>
            <person name="Mattarelli P."/>
        </authorList>
    </citation>
    <scope>NUCLEOTIDE SEQUENCE [LARGE SCALE GENOMIC DNA]</scope>
    <source>
        <strain evidence="3 4">RST27</strain>
    </source>
</reference>